<dbReference type="KEGG" id="mor:MOC_1418"/>
<dbReference type="PANTHER" id="PTHR46401:SF2">
    <property type="entry name" value="GLYCOSYLTRANSFERASE WBBK-RELATED"/>
    <property type="match status" value="1"/>
</dbReference>
<reference evidence="3 4" key="1">
    <citation type="journal article" date="2014" name="PLoS ONE">
        <title>Genome Information of Methylobacterium oryzae, a Plant-Probiotic Methylotroph in the Phyllosphere.</title>
        <authorList>
            <person name="Kwak M.J."/>
            <person name="Jeong H."/>
            <person name="Madhaiyan M."/>
            <person name="Lee Y."/>
            <person name="Sa T.M."/>
            <person name="Oh T.K."/>
            <person name="Kim J.F."/>
        </authorList>
    </citation>
    <scope>NUCLEOTIDE SEQUENCE [LARGE SCALE GENOMIC DNA]</scope>
    <source>
        <strain evidence="3 4">CBMB20</strain>
    </source>
</reference>
<keyword evidence="1 3" id="KW-0808">Transferase</keyword>
<evidence type="ECO:0000256" key="1">
    <source>
        <dbReference type="ARBA" id="ARBA00022679"/>
    </source>
</evidence>
<dbReference type="Gene3D" id="3.40.50.2000">
    <property type="entry name" value="Glycogen Phosphorylase B"/>
    <property type="match status" value="2"/>
</dbReference>
<dbReference type="GO" id="GO:0016757">
    <property type="term" value="F:glycosyltransferase activity"/>
    <property type="evidence" value="ECO:0007669"/>
    <property type="project" value="InterPro"/>
</dbReference>
<dbReference type="InterPro" id="IPR001296">
    <property type="entry name" value="Glyco_trans_1"/>
</dbReference>
<protein>
    <submittedName>
        <fullName evidence="3">Glycosyl transferase family protein</fullName>
    </submittedName>
</protein>
<sequence>MRILIDGVFFQLAQSGIARVWNSLIPILNSYPDVSIILADRGNCPNIVGVKSVPFPAYHASYAADDSILLQKLCDFHRADIFLSTFFTTPLETPSVQVVYDMIPERFSFDLRDRFWAEKETALSYARWFVCISRTTKSDLLHLYPEISPSNVRFEYLGYDKSIFVRSSPAEIEKFLNAYGLRRPFLLMVGSRDQNKGYKNGKILFEALLNSGRCDLDVLCIGGEEKFDEQLIAEIGNQFRVMRIEATDQELAHAYSAARAFIYPSLYEGFGLPVVEAMACGCPIVTTNKGSLAEIAREPACIIVEPDSVDDMIGALTLLDDESRREAMRAAGLRDCLQYNWNDIGRALFDACCDALKDAKQGERQGFYDKWTLLRSIQSQVNTKAIF</sequence>
<dbReference type="AlphaFoldDB" id="A0A089NTJ8"/>
<accession>A0A089NTJ8</accession>
<dbReference type="SUPFAM" id="SSF53756">
    <property type="entry name" value="UDP-Glycosyltransferase/glycogen phosphorylase"/>
    <property type="match status" value="1"/>
</dbReference>
<name>A0A089NTJ8_9HYPH</name>
<evidence type="ECO:0000259" key="2">
    <source>
        <dbReference type="Pfam" id="PF00534"/>
    </source>
</evidence>
<dbReference type="eggNOG" id="COG0438">
    <property type="taxonomic scope" value="Bacteria"/>
</dbReference>
<evidence type="ECO:0000313" key="3">
    <source>
        <dbReference type="EMBL" id="AIQ89173.1"/>
    </source>
</evidence>
<dbReference type="PANTHER" id="PTHR46401">
    <property type="entry name" value="GLYCOSYLTRANSFERASE WBBK-RELATED"/>
    <property type="match status" value="1"/>
</dbReference>
<dbReference type="HOGENOM" id="CLU_009583_27_3_5"/>
<proteinExistence type="predicted"/>
<dbReference type="GO" id="GO:0009103">
    <property type="term" value="P:lipopolysaccharide biosynthetic process"/>
    <property type="evidence" value="ECO:0007669"/>
    <property type="project" value="TreeGrafter"/>
</dbReference>
<organism evidence="3 4">
    <name type="scientific">Methylobacterium oryzae CBMB20</name>
    <dbReference type="NCBI Taxonomy" id="693986"/>
    <lineage>
        <taxon>Bacteria</taxon>
        <taxon>Pseudomonadati</taxon>
        <taxon>Pseudomonadota</taxon>
        <taxon>Alphaproteobacteria</taxon>
        <taxon>Hyphomicrobiales</taxon>
        <taxon>Methylobacteriaceae</taxon>
        <taxon>Methylobacterium</taxon>
    </lineage>
</organism>
<dbReference type="EMBL" id="CP003811">
    <property type="protein sequence ID" value="AIQ89173.1"/>
    <property type="molecule type" value="Genomic_DNA"/>
</dbReference>
<dbReference type="STRING" id="693986.MOC_1418"/>
<gene>
    <name evidence="3" type="ORF">MOC_1418</name>
</gene>
<dbReference type="Proteomes" id="UP000029492">
    <property type="component" value="Chromosome"/>
</dbReference>
<dbReference type="Pfam" id="PF00534">
    <property type="entry name" value="Glycos_transf_1"/>
    <property type="match status" value="1"/>
</dbReference>
<feature type="domain" description="Glycosyl transferase family 1" evidence="2">
    <location>
        <begin position="182"/>
        <end position="332"/>
    </location>
</feature>
<dbReference type="CDD" id="cd03809">
    <property type="entry name" value="GT4_MtfB-like"/>
    <property type="match status" value="1"/>
</dbReference>
<keyword evidence="4" id="KW-1185">Reference proteome</keyword>
<evidence type="ECO:0000313" key="4">
    <source>
        <dbReference type="Proteomes" id="UP000029492"/>
    </source>
</evidence>